<dbReference type="Pfam" id="PF04571">
    <property type="entry name" value="Lipin_N"/>
    <property type="match status" value="1"/>
</dbReference>
<dbReference type="InterPro" id="IPR023214">
    <property type="entry name" value="HAD_sf"/>
</dbReference>
<evidence type="ECO:0000259" key="7">
    <source>
        <dbReference type="SMART" id="SM00775"/>
    </source>
</evidence>
<feature type="region of interest" description="Disordered" evidence="6">
    <location>
        <begin position="430"/>
        <end position="517"/>
    </location>
</feature>
<evidence type="ECO:0000256" key="4">
    <source>
        <dbReference type="ARBA" id="ARBA00022553"/>
    </source>
</evidence>
<dbReference type="SMART" id="SM00775">
    <property type="entry name" value="LNS2"/>
    <property type="match status" value="1"/>
</dbReference>
<dbReference type="GO" id="GO:0019432">
    <property type="term" value="P:triglyceride biosynthetic process"/>
    <property type="evidence" value="ECO:0007669"/>
    <property type="project" value="TreeGrafter"/>
</dbReference>
<feature type="domain" description="LNS2/PITP" evidence="7">
    <location>
        <begin position="791"/>
        <end position="946"/>
    </location>
</feature>
<dbReference type="STRING" id="4829.A0A163KC80"/>
<dbReference type="GO" id="GO:0005634">
    <property type="term" value="C:nucleus"/>
    <property type="evidence" value="ECO:0007669"/>
    <property type="project" value="TreeGrafter"/>
</dbReference>
<feature type="region of interest" description="Disordered" evidence="6">
    <location>
        <begin position="301"/>
        <end position="372"/>
    </location>
</feature>
<dbReference type="InterPro" id="IPR031703">
    <property type="entry name" value="Lipin_mid"/>
</dbReference>
<feature type="compositionally biased region" description="Basic and acidic residues" evidence="6">
    <location>
        <begin position="356"/>
        <end position="367"/>
    </location>
</feature>
<feature type="compositionally biased region" description="Acidic residues" evidence="6">
    <location>
        <begin position="346"/>
        <end position="355"/>
    </location>
</feature>
<dbReference type="AlphaFoldDB" id="A0A163KC80"/>
<comment type="cofactor">
    <cofactor evidence="1">
        <name>Mg(2+)</name>
        <dbReference type="ChEBI" id="CHEBI:18420"/>
    </cofactor>
</comment>
<feature type="region of interest" description="Disordered" evidence="6">
    <location>
        <begin position="101"/>
        <end position="151"/>
    </location>
</feature>
<feature type="compositionally biased region" description="Basic residues" evidence="6">
    <location>
        <begin position="189"/>
        <end position="198"/>
    </location>
</feature>
<protein>
    <recommendedName>
        <fullName evidence="3">phosphatidate phosphatase</fullName>
        <ecNumber evidence="3">3.1.3.4</ecNumber>
    </recommendedName>
</protein>
<feature type="region of interest" description="Disordered" evidence="6">
    <location>
        <begin position="662"/>
        <end position="701"/>
    </location>
</feature>
<dbReference type="Proteomes" id="UP000078561">
    <property type="component" value="Unassembled WGS sequence"/>
</dbReference>
<evidence type="ECO:0000256" key="2">
    <source>
        <dbReference type="ARBA" id="ARBA00005476"/>
    </source>
</evidence>
<organism evidence="8">
    <name type="scientific">Absidia glauca</name>
    <name type="common">Pin mould</name>
    <dbReference type="NCBI Taxonomy" id="4829"/>
    <lineage>
        <taxon>Eukaryota</taxon>
        <taxon>Fungi</taxon>
        <taxon>Fungi incertae sedis</taxon>
        <taxon>Mucoromycota</taxon>
        <taxon>Mucoromycotina</taxon>
        <taxon>Mucoromycetes</taxon>
        <taxon>Mucorales</taxon>
        <taxon>Cunninghamellaceae</taxon>
        <taxon>Absidia</taxon>
    </lineage>
</organism>
<dbReference type="FunCoup" id="A0A163KC80">
    <property type="interactions" value="410"/>
</dbReference>
<sequence>MEYVGKLGSLFTSVSSFYNDINPATLSGAVDIVVVEQKDGDLACSPFHVRFGKLSLLMPQEKKIEIKVNGQVVPYLMKVGEAGESFFVFETEHEVPEEFQTSPIVGAVSESKTDEEPPFLDIGESKNQNQGQQPHQQDSQDQFEDDDMNTDHAMRMPLPAELQSPKMIIEEQMDKVVTNIDPYSTHLPQAHHHHHHHHQDTSDPSSASLHHDLDKLTFDSPSTTQTTAVPISHKLDHTNHDPSSTISPQNDVYPMEDGSTLLERVIPEAITTTTIAKETFIVRPANGDIYSKVMDVSHRSVHKRDGGSLDGQLQNTTTKSHDSDTGNDSGSHPSSHHQQPQQQLQGDDDNDDDESNEQRDHQAHGHNESIVLDIAGYKTGERGWEERDERQSQVNNMILSKLEDEMLTHDIDGSMDLSESGNLDLARAESPEALDDDTDLPQDASTLGSEHNKDVTTAADQGSVKPTTGLWGWGNSRRKGTNESTRNDNDNDTSHDDDEDDDGTSIGTDTTKATDVSQVTIDEHGKGSDITGNKQPLKYQLVPGTTYRIEMSLCGFSAFGSDEKENATVFDEHQITYDTFMHNPNLLNDKRLVFRYERRYFSSGNTGPLFTSLLLYKKPLQEASSGNEDHHSSGSGGSGSNVEDSRESYLFGKGWRQWLSRSSVAAPSGDHSSENKANTNSAGPDTTTPSSNSDDKAHDDMTTTFTTTTKTTTVGWNAEHNHSGAAGNDTNPLDLMPRKNYAKTLRLTSEQLKQLHLNKGVNTISFSVSSAYQGTATCAAKIFYWDYDMPIVISDIDGTITKSDALGHVFTMIGKDWTHHGVAKLYTDICNNGYKILYLTSRAIGQADYTRDYLKKVEQGNYQLPDGPVIMSPDRLFTSFHREVIMRKPEVFKMACLKDIQRLFGGRDPFYAGFGNRITDAISYRSVSVPASRIFTIDPYGDIKLELLKGFTSSYIHLNDLVDQIFPPVNTKTITTDEEYNDWNFWKQPLPDIDLPEAVTDTNKSPPTSPKPKPIKPDLSSLPSETIAASEKQQASARGGGILRSLTSMSTSSTTSSSSSLISDTGLPPRQQSPPPTRHASPPQLPAATPSVPAERGRVHSFTTTLRRPSFLLGSQPPSSSSTSSSSSSSQPHLVSSSSTPAAVPQAEPTKQDDASGDDDQPPRPTSPGLINQISNGIGGVRHTLSRTFAYGNDTKQDETHSKDNNDDEEELDDDEFDASLENMDDIPFI</sequence>
<dbReference type="GO" id="GO:0008195">
    <property type="term" value="F:phosphatidate phosphatase activity"/>
    <property type="evidence" value="ECO:0007669"/>
    <property type="project" value="UniProtKB-EC"/>
</dbReference>
<dbReference type="InterPro" id="IPR036412">
    <property type="entry name" value="HAD-like_sf"/>
</dbReference>
<dbReference type="PANTHER" id="PTHR12181:SF12">
    <property type="entry name" value="PHOSPHATIDATE PHOSPHATASE"/>
    <property type="match status" value="1"/>
</dbReference>
<accession>A0A163KC80</accession>
<keyword evidence="9" id="KW-1185">Reference proteome</keyword>
<reference evidence="8" key="1">
    <citation type="submission" date="2016-04" db="EMBL/GenBank/DDBJ databases">
        <authorList>
            <person name="Evans L.H."/>
            <person name="Alamgir A."/>
            <person name="Owens N."/>
            <person name="Weber N.D."/>
            <person name="Virtaneva K."/>
            <person name="Barbian K."/>
            <person name="Babar A."/>
            <person name="Rosenke K."/>
        </authorList>
    </citation>
    <scope>NUCLEOTIDE SEQUENCE [LARGE SCALE GENOMIC DNA]</scope>
    <source>
        <strain evidence="8">CBS 101.48</strain>
    </source>
</reference>
<gene>
    <name evidence="8" type="primary">ABSGL_12782.1 scaffold 13517</name>
</gene>
<evidence type="ECO:0000256" key="6">
    <source>
        <dbReference type="SAM" id="MobiDB-lite"/>
    </source>
</evidence>
<evidence type="ECO:0000256" key="3">
    <source>
        <dbReference type="ARBA" id="ARBA00012638"/>
    </source>
</evidence>
<keyword evidence="4" id="KW-0597">Phosphoprotein</keyword>
<evidence type="ECO:0000256" key="5">
    <source>
        <dbReference type="ARBA" id="ARBA00022801"/>
    </source>
</evidence>
<dbReference type="PANTHER" id="PTHR12181">
    <property type="entry name" value="LIPIN"/>
    <property type="match status" value="1"/>
</dbReference>
<feature type="region of interest" description="Disordered" evidence="6">
    <location>
        <begin position="185"/>
        <end position="255"/>
    </location>
</feature>
<feature type="compositionally biased region" description="Polar residues" evidence="6">
    <location>
        <begin position="241"/>
        <end position="250"/>
    </location>
</feature>
<comment type="similarity">
    <text evidence="2">Belongs to the lipin family.</text>
</comment>
<feature type="compositionally biased region" description="Low complexity" evidence="6">
    <location>
        <begin position="328"/>
        <end position="345"/>
    </location>
</feature>
<feature type="compositionally biased region" description="Low complexity" evidence="6">
    <location>
        <begin position="128"/>
        <end position="140"/>
    </location>
</feature>
<dbReference type="OrthoDB" id="4567at2759"/>
<evidence type="ECO:0000256" key="1">
    <source>
        <dbReference type="ARBA" id="ARBA00001946"/>
    </source>
</evidence>
<dbReference type="SUPFAM" id="SSF56784">
    <property type="entry name" value="HAD-like"/>
    <property type="match status" value="1"/>
</dbReference>
<dbReference type="GO" id="GO:0009062">
    <property type="term" value="P:fatty acid catabolic process"/>
    <property type="evidence" value="ECO:0007669"/>
    <property type="project" value="TreeGrafter"/>
</dbReference>
<feature type="region of interest" description="Disordered" evidence="6">
    <location>
        <begin position="994"/>
        <end position="1230"/>
    </location>
</feature>
<feature type="region of interest" description="Disordered" evidence="6">
    <location>
        <begin position="713"/>
        <end position="734"/>
    </location>
</feature>
<proteinExistence type="inferred from homology"/>
<dbReference type="FunFam" id="3.40.50.1000:FF:000063">
    <property type="entry name" value="Nuclear elongation and deformation protein"/>
    <property type="match status" value="1"/>
</dbReference>
<dbReference type="Pfam" id="PF08235">
    <property type="entry name" value="LNS2"/>
    <property type="match status" value="1"/>
</dbReference>
<dbReference type="Pfam" id="PF16876">
    <property type="entry name" value="Lipin_mid"/>
    <property type="match status" value="1"/>
</dbReference>
<feature type="compositionally biased region" description="Polar residues" evidence="6">
    <location>
        <begin position="219"/>
        <end position="229"/>
    </location>
</feature>
<feature type="compositionally biased region" description="Basic and acidic residues" evidence="6">
    <location>
        <begin position="1195"/>
        <end position="1205"/>
    </location>
</feature>
<feature type="compositionally biased region" description="Low complexity" evidence="6">
    <location>
        <begin position="1045"/>
        <end position="1063"/>
    </location>
</feature>
<dbReference type="EC" id="3.1.3.4" evidence="3"/>
<feature type="compositionally biased region" description="Acidic residues" evidence="6">
    <location>
        <begin position="1206"/>
        <end position="1230"/>
    </location>
</feature>
<dbReference type="InterPro" id="IPR013209">
    <property type="entry name" value="LNS2"/>
</dbReference>
<dbReference type="InterPro" id="IPR007651">
    <property type="entry name" value="Lipin_N"/>
</dbReference>
<evidence type="ECO:0000313" key="9">
    <source>
        <dbReference type="Proteomes" id="UP000078561"/>
    </source>
</evidence>
<feature type="region of interest" description="Disordered" evidence="6">
    <location>
        <begin position="623"/>
        <end position="645"/>
    </location>
</feature>
<evidence type="ECO:0000313" key="8">
    <source>
        <dbReference type="EMBL" id="SAM07143.1"/>
    </source>
</evidence>
<dbReference type="InterPro" id="IPR031315">
    <property type="entry name" value="LNS2/PITP"/>
</dbReference>
<name>A0A163KC80_ABSGL</name>
<dbReference type="InterPro" id="IPR026058">
    <property type="entry name" value="LIPIN"/>
</dbReference>
<keyword evidence="5" id="KW-0378">Hydrolase</keyword>
<dbReference type="EMBL" id="LT554730">
    <property type="protein sequence ID" value="SAM07143.1"/>
    <property type="molecule type" value="Genomic_DNA"/>
</dbReference>
<dbReference type="InParanoid" id="A0A163KC80"/>
<feature type="compositionally biased region" description="Basic and acidic residues" evidence="6">
    <location>
        <begin position="485"/>
        <end position="494"/>
    </location>
</feature>
<feature type="compositionally biased region" description="Low complexity" evidence="6">
    <location>
        <begin position="1109"/>
        <end position="1141"/>
    </location>
</feature>
<dbReference type="Gene3D" id="3.40.50.1000">
    <property type="entry name" value="HAD superfamily/HAD-like"/>
    <property type="match status" value="1"/>
</dbReference>
<feature type="compositionally biased region" description="Polar residues" evidence="6">
    <location>
        <begin position="675"/>
        <end position="692"/>
    </location>
</feature>